<proteinExistence type="predicted"/>
<dbReference type="InterPro" id="IPR014942">
    <property type="entry name" value="AbiEii"/>
</dbReference>
<organism evidence="1 2">
    <name type="scientific">Bordetella genomosp. 1</name>
    <dbReference type="NCBI Taxonomy" id="1395607"/>
    <lineage>
        <taxon>Bacteria</taxon>
        <taxon>Pseudomonadati</taxon>
        <taxon>Pseudomonadota</taxon>
        <taxon>Betaproteobacteria</taxon>
        <taxon>Burkholderiales</taxon>
        <taxon>Alcaligenaceae</taxon>
        <taxon>Bordetella</taxon>
    </lineage>
</organism>
<sequence>MKTITGRQRRTLEDLSAEGLLRALPLQTLEKDIHVTDLLHRLSTLRVHHPHFPRSRAPASCSAGQDTGIQLVFAGGTCLSKAHRIIDRMSEDVDIKVVLHPPSLPLRKGAGERARLTALHRAVCGLLADMDLALGHPPENPRIRNARRYCALDAAYQPVFPGTASLRPTLKIEFVRCQPLLPLVFARFGYLYESLAGVPHATVVRMPCISIAETLAEKVLSLLRRCALDWDRPRGGTLVAPAASDPTLVRHVYDVARIVETAPETVAQACAIFAALLEQERRAFIRLHPAFDQDPAGVLRRTLNAARSSAWLRQQYDTVLLPLLYCGGPGFGEAYRSFEHVAELLLSRCDSRPG</sequence>
<evidence type="ECO:0000313" key="1">
    <source>
        <dbReference type="EMBL" id="OZI58498.1"/>
    </source>
</evidence>
<keyword evidence="2" id="KW-1185">Reference proteome</keyword>
<comment type="caution">
    <text evidence="1">The sequence shown here is derived from an EMBL/GenBank/DDBJ whole genome shotgun (WGS) entry which is preliminary data.</text>
</comment>
<evidence type="ECO:0008006" key="3">
    <source>
        <dbReference type="Google" id="ProtNLM"/>
    </source>
</evidence>
<name>A0ABX4EVV1_9BORD</name>
<dbReference type="Proteomes" id="UP000216354">
    <property type="component" value="Unassembled WGS sequence"/>
</dbReference>
<evidence type="ECO:0000313" key="2">
    <source>
        <dbReference type="Proteomes" id="UP000216354"/>
    </source>
</evidence>
<accession>A0ABX4EVV1</accession>
<reference evidence="1 2" key="1">
    <citation type="submission" date="2017-05" db="EMBL/GenBank/DDBJ databases">
        <title>Complete and WGS of Bordetella genogroups.</title>
        <authorList>
            <person name="Spilker T."/>
            <person name="Lipuma J."/>
        </authorList>
    </citation>
    <scope>NUCLEOTIDE SEQUENCE [LARGE SCALE GENOMIC DNA]</scope>
    <source>
        <strain evidence="1 2">AU9795</strain>
    </source>
</reference>
<dbReference type="Pfam" id="PF08843">
    <property type="entry name" value="AbiEii"/>
    <property type="match status" value="1"/>
</dbReference>
<protein>
    <recommendedName>
        <fullName evidence="3">Nucleotidyl transferase AbiEii/AbiGii toxin family protein</fullName>
    </recommendedName>
</protein>
<dbReference type="RefSeq" id="WP_094832306.1">
    <property type="nucleotide sequence ID" value="NZ_NEVR01000004.1"/>
</dbReference>
<dbReference type="Gene3D" id="3.10.450.620">
    <property type="entry name" value="JHP933, nucleotidyltransferase-like core domain"/>
    <property type="match status" value="1"/>
</dbReference>
<dbReference type="EMBL" id="NEVR01000004">
    <property type="protein sequence ID" value="OZI58498.1"/>
    <property type="molecule type" value="Genomic_DNA"/>
</dbReference>
<gene>
    <name evidence="1" type="ORF">CAL27_17545</name>
</gene>